<reference evidence="2 3" key="1">
    <citation type="journal article" date="2009" name="Science">
        <title>Green evolution and dynamic adaptations revealed by genomes of the marine picoeukaryotes Micromonas.</title>
        <authorList>
            <person name="Worden A.Z."/>
            <person name="Lee J.H."/>
            <person name="Mock T."/>
            <person name="Rouze P."/>
            <person name="Simmons M.P."/>
            <person name="Aerts A.L."/>
            <person name="Allen A.E."/>
            <person name="Cuvelier M.L."/>
            <person name="Derelle E."/>
            <person name="Everett M.V."/>
            <person name="Foulon E."/>
            <person name="Grimwood J."/>
            <person name="Gundlach H."/>
            <person name="Henrissat B."/>
            <person name="Napoli C."/>
            <person name="McDonald S.M."/>
            <person name="Parker M.S."/>
            <person name="Rombauts S."/>
            <person name="Salamov A."/>
            <person name="Von Dassow P."/>
            <person name="Badger J.H."/>
            <person name="Coutinho P.M."/>
            <person name="Demir E."/>
            <person name="Dubchak I."/>
            <person name="Gentemann C."/>
            <person name="Eikrem W."/>
            <person name="Gready J.E."/>
            <person name="John U."/>
            <person name="Lanier W."/>
            <person name="Lindquist E.A."/>
            <person name="Lucas S."/>
            <person name="Mayer K.F."/>
            <person name="Moreau H."/>
            <person name="Not F."/>
            <person name="Otillar R."/>
            <person name="Panaud O."/>
            <person name="Pangilinan J."/>
            <person name="Paulsen I."/>
            <person name="Piegu B."/>
            <person name="Poliakov A."/>
            <person name="Robbens S."/>
            <person name="Schmutz J."/>
            <person name="Toulza E."/>
            <person name="Wyss T."/>
            <person name="Zelensky A."/>
            <person name="Zhou K."/>
            <person name="Armbrust E.V."/>
            <person name="Bhattacharya D."/>
            <person name="Goodenough U.W."/>
            <person name="Van de Peer Y."/>
            <person name="Grigoriev I.V."/>
        </authorList>
    </citation>
    <scope>NUCLEOTIDE SEQUENCE [LARGE SCALE GENOMIC DNA]</scope>
    <source>
        <strain evidence="3">RCC299 / NOUM17</strain>
    </source>
</reference>
<dbReference type="GeneID" id="8247469"/>
<dbReference type="OrthoDB" id="534245at2759"/>
<name>C1EEV5_MICCC</name>
<evidence type="ECO:0000313" key="3">
    <source>
        <dbReference type="Proteomes" id="UP000002009"/>
    </source>
</evidence>
<dbReference type="PANTHER" id="PTHR47467">
    <property type="entry name" value="OS01G0867200 PROTEIN"/>
    <property type="match status" value="1"/>
</dbReference>
<evidence type="ECO:0000256" key="1">
    <source>
        <dbReference type="SAM" id="MobiDB-lite"/>
    </source>
</evidence>
<dbReference type="STRING" id="296587.C1EEV5"/>
<protein>
    <submittedName>
        <fullName evidence="2">Uncharacterized protein</fullName>
    </submittedName>
</protein>
<accession>C1EEV5</accession>
<gene>
    <name evidence="2" type="ORF">MICPUN_62757</name>
</gene>
<dbReference type="Proteomes" id="UP000002009">
    <property type="component" value="Chromosome 11"/>
</dbReference>
<feature type="region of interest" description="Disordered" evidence="1">
    <location>
        <begin position="481"/>
        <end position="501"/>
    </location>
</feature>
<dbReference type="PANTHER" id="PTHR47467:SF1">
    <property type="entry name" value="WD40 REPEAT-CONTAINING PROTEIN"/>
    <property type="match status" value="1"/>
</dbReference>
<dbReference type="EMBL" id="CP001330">
    <property type="protein sequence ID" value="ACO66305.1"/>
    <property type="molecule type" value="Genomic_DNA"/>
</dbReference>
<keyword evidence="3" id="KW-1185">Reference proteome</keyword>
<dbReference type="RefSeq" id="XP_002505047.1">
    <property type="nucleotide sequence ID" value="XM_002505001.1"/>
</dbReference>
<evidence type="ECO:0000313" key="2">
    <source>
        <dbReference type="EMBL" id="ACO66305.1"/>
    </source>
</evidence>
<dbReference type="eggNOG" id="ENOG502QVYF">
    <property type="taxonomic scope" value="Eukaryota"/>
</dbReference>
<sequence length="501" mass="52273">MAAIGSKRKRFLGDGNDAMQVTSLVKSPLALPGCDPADYGERYFDRVNPSPASMFSSRLAVQTDTSGERCVAFVATSGGLWRHDVSFAGGTDVREGKEAMLKPTEVTDGRTARVARVAHRSEIQSLAMYDPRGVGDLDGAGDVRVASVDSHGRCVISFIKRDGSDCDATAENASKEGRMIDLTPWRAPIGSGSSSSPSSSSASRSAWFVPGWAGAAFDKTNPDAVAIARHFAKTLDVFDTAGADPTKPTRTMHTLLCPHSVTWVDRTGLGAGGDRTRDDKTPGMLAVAEGNQLALYDPRMGEKGGCARRMTLCNRGQPLYAAACGVSQGNAGGGAVALPNLRAGEPLVAAAGAERCVHVLNADRWSVVKRWPAAIKFEITLLQLSAASPDHCYLAGLDYEMVCGCWSRGALAGGFAFRGDSRWLGMARADGTGGGGSFNVPGSSPGGGGPGVDIVAGYAESGNLFAARVNRIAASEKSGYEKLGPILPGSFTGGDDGEERE</sequence>
<dbReference type="KEGG" id="mis:MICPUN_62757"/>
<dbReference type="InParanoid" id="C1EEV5"/>
<proteinExistence type="predicted"/>
<organism evidence="2 3">
    <name type="scientific">Micromonas commoda (strain RCC299 / NOUM17 / CCMP2709)</name>
    <name type="common">Picoplanktonic green alga</name>
    <dbReference type="NCBI Taxonomy" id="296587"/>
    <lineage>
        <taxon>Eukaryota</taxon>
        <taxon>Viridiplantae</taxon>
        <taxon>Chlorophyta</taxon>
        <taxon>Mamiellophyceae</taxon>
        <taxon>Mamiellales</taxon>
        <taxon>Mamiellaceae</taxon>
        <taxon>Micromonas</taxon>
    </lineage>
</organism>
<dbReference type="AlphaFoldDB" id="C1EEV5"/>